<dbReference type="PANTHER" id="PTHR43229">
    <property type="entry name" value="NODULATION PROTEIN J"/>
    <property type="match status" value="1"/>
</dbReference>
<proteinExistence type="predicted"/>
<comment type="subcellular location">
    <subcellularLocation>
        <location evidence="1">Membrane</location>
        <topology evidence="1">Multi-pass membrane protein</topology>
    </subcellularLocation>
</comment>
<dbReference type="eggNOG" id="COG0842">
    <property type="taxonomic scope" value="Bacteria"/>
</dbReference>
<dbReference type="Pfam" id="PF12698">
    <property type="entry name" value="ABC2_membrane_3"/>
    <property type="match status" value="1"/>
</dbReference>
<gene>
    <name evidence="7" type="ORF">GCW_01630</name>
</gene>
<dbReference type="RefSeq" id="WP_011113529.1">
    <property type="nucleotide sequence ID" value="NC_023030.2"/>
</dbReference>
<feature type="transmembrane region" description="Helical" evidence="5">
    <location>
        <begin position="182"/>
        <end position="204"/>
    </location>
</feature>
<keyword evidence="4 5" id="KW-0472">Membrane</keyword>
<dbReference type="PANTHER" id="PTHR43229:SF2">
    <property type="entry name" value="NODULATION PROTEIN J"/>
    <property type="match status" value="1"/>
</dbReference>
<feature type="transmembrane region" description="Helical" evidence="5">
    <location>
        <begin position="146"/>
        <end position="170"/>
    </location>
</feature>
<accession>A0A0F6CKF6</accession>
<reference evidence="7 8" key="1">
    <citation type="journal article" date="2011" name="PLoS ONE">
        <title>Core proteome of the minimal cell: comparative proteomics of three mollicute species.</title>
        <authorList>
            <person name="Fisunov G.Y."/>
            <person name="Alexeev D.G."/>
            <person name="Bazaleev N.A."/>
            <person name="Ladygina V.G."/>
            <person name="Galyamina M.A."/>
            <person name="Kondratov I.G."/>
            <person name="Zhukova N.A."/>
            <person name="Serebryakova M.V."/>
            <person name="Demina I.A."/>
            <person name="Govorun V.M."/>
        </authorList>
    </citation>
    <scope>NUCLEOTIDE SEQUENCE [LARGE SCALE GENOMIC DNA]</scope>
    <source>
        <strain evidence="7 8">S6</strain>
    </source>
</reference>
<evidence type="ECO:0000256" key="3">
    <source>
        <dbReference type="ARBA" id="ARBA00022989"/>
    </source>
</evidence>
<feature type="transmembrane region" description="Helical" evidence="5">
    <location>
        <begin position="211"/>
        <end position="233"/>
    </location>
</feature>
<protein>
    <submittedName>
        <fullName evidence="7">Multidrug ABC transporter permease</fullName>
    </submittedName>
</protein>
<dbReference type="EMBL" id="CP006916">
    <property type="protein sequence ID" value="AHB99578.1"/>
    <property type="molecule type" value="Genomic_DNA"/>
</dbReference>
<evidence type="ECO:0000313" key="7">
    <source>
        <dbReference type="EMBL" id="AHB99578.1"/>
    </source>
</evidence>
<dbReference type="AlphaFoldDB" id="A0A0F6CKF6"/>
<dbReference type="InterPro" id="IPR013525">
    <property type="entry name" value="ABC2_TM"/>
</dbReference>
<feature type="transmembrane region" description="Helical" evidence="5">
    <location>
        <begin position="93"/>
        <end position="113"/>
    </location>
</feature>
<dbReference type="HOGENOM" id="CLU_773440_0_0_14"/>
<keyword evidence="2 5" id="KW-0812">Transmembrane</keyword>
<evidence type="ECO:0000256" key="1">
    <source>
        <dbReference type="ARBA" id="ARBA00004141"/>
    </source>
</evidence>
<dbReference type="GO" id="GO:0140359">
    <property type="term" value="F:ABC-type transporter activity"/>
    <property type="evidence" value="ECO:0007669"/>
    <property type="project" value="InterPro"/>
</dbReference>
<keyword evidence="3 5" id="KW-1133">Transmembrane helix</keyword>
<name>A0A0F6CKF6_MYCGL</name>
<feature type="domain" description="ABC-2 type transporter transmembrane" evidence="6">
    <location>
        <begin position="94"/>
        <end position="269"/>
    </location>
</feature>
<dbReference type="KEGG" id="mgz:GCW_01630"/>
<evidence type="ECO:0000256" key="5">
    <source>
        <dbReference type="SAM" id="Phobius"/>
    </source>
</evidence>
<feature type="transmembrane region" description="Helical" evidence="5">
    <location>
        <begin position="26"/>
        <end position="44"/>
    </location>
</feature>
<dbReference type="GO" id="GO:0016020">
    <property type="term" value="C:membrane"/>
    <property type="evidence" value="ECO:0007669"/>
    <property type="project" value="UniProtKB-SubCell"/>
</dbReference>
<evidence type="ECO:0000256" key="2">
    <source>
        <dbReference type="ARBA" id="ARBA00022692"/>
    </source>
</evidence>
<feature type="transmembrane region" description="Helical" evidence="5">
    <location>
        <begin position="342"/>
        <end position="362"/>
    </location>
</feature>
<sequence length="368" mass="40953">MIYAKTTFGSLLARNIKLFLRNKTRFFFILLGPVITLLVFVLIIKRNSFDPGGRAVEFLNLSSLSRESQTSLRDLGAIELVYSTEFTTEISNYIFNGTLLSGLISITALTTAVQLSQNIVQDREERILEDFFITPTKTTTVRLSYVVFNILFNMLITLLALFFIYVYIVARFPTSPFSKPETVLATVGVTILICLINSVFFVFIFSYIKKLSIFLVLTAMVSSAGGFLIGGYFPISLLPKGLSAAISLIPQTEASILLNNVSLNHDIITSSVNTLTAENVSVTLSNDTTKNLLTFFMDNARMPREQALQTANEIVQKLTDGINMGIRDYAKTTLVGQDVEPYVSVIYAAGLLGLFTFLLYAVKYSRKR</sequence>
<dbReference type="GeneID" id="93510112"/>
<evidence type="ECO:0000259" key="6">
    <source>
        <dbReference type="Pfam" id="PF12698"/>
    </source>
</evidence>
<evidence type="ECO:0000256" key="4">
    <source>
        <dbReference type="ARBA" id="ARBA00023136"/>
    </source>
</evidence>
<organism evidence="7 8">
    <name type="scientific">Mycoplasmoides gallisepticum S6</name>
    <dbReference type="NCBI Taxonomy" id="1006581"/>
    <lineage>
        <taxon>Bacteria</taxon>
        <taxon>Bacillati</taxon>
        <taxon>Mycoplasmatota</taxon>
        <taxon>Mycoplasmoidales</taxon>
        <taxon>Mycoplasmoidaceae</taxon>
        <taxon>Mycoplasmoides</taxon>
    </lineage>
</organism>
<dbReference type="InterPro" id="IPR051784">
    <property type="entry name" value="Nod_factor_ABC_transporter"/>
</dbReference>
<dbReference type="Proteomes" id="UP000018735">
    <property type="component" value="Chromosome"/>
</dbReference>
<evidence type="ECO:0000313" key="8">
    <source>
        <dbReference type="Proteomes" id="UP000018735"/>
    </source>
</evidence>